<keyword evidence="5" id="KW-0479">Metal-binding</keyword>
<dbReference type="GO" id="GO:0006265">
    <property type="term" value="P:DNA topological change"/>
    <property type="evidence" value="ECO:0007669"/>
    <property type="project" value="InterPro"/>
</dbReference>
<dbReference type="SMART" id="SM00433">
    <property type="entry name" value="TOP2c"/>
    <property type="match status" value="1"/>
</dbReference>
<dbReference type="GO" id="GO:0003677">
    <property type="term" value="F:DNA binding"/>
    <property type="evidence" value="ECO:0007669"/>
    <property type="project" value="UniProtKB-KW"/>
</dbReference>
<gene>
    <name evidence="13" type="primary">gyrB</name>
    <name evidence="13" type="ordered locus">MHLP_00115</name>
</gene>
<evidence type="ECO:0000256" key="4">
    <source>
        <dbReference type="ARBA" id="ARBA00012895"/>
    </source>
</evidence>
<evidence type="ECO:0000256" key="5">
    <source>
        <dbReference type="ARBA" id="ARBA00022723"/>
    </source>
</evidence>
<dbReference type="SMART" id="SM00387">
    <property type="entry name" value="HATPase_c"/>
    <property type="match status" value="1"/>
</dbReference>
<reference evidence="14" key="2">
    <citation type="submission" date="2012-07" db="EMBL/GenBank/DDBJ databases">
        <title>Complete genome sequence of 'Candidatus Mycoplasma haemolamae'.</title>
        <authorList>
            <person name="Guimaraes A.M.S."/>
            <person name="Toth B."/>
            <person name="Santos A.P."/>
            <person name="Nascimento N.C."/>
            <person name="Sojka J.E."/>
            <person name="Messick J.B."/>
        </authorList>
    </citation>
    <scope>NUCLEOTIDE SEQUENCE [LARGE SCALE GENOMIC DNA]</scope>
    <source>
        <strain evidence="14">Purdue</strain>
    </source>
</reference>
<dbReference type="PRINTS" id="PR00418">
    <property type="entry name" value="TPI2FAMILY"/>
</dbReference>
<dbReference type="STRING" id="1212765.MHLP_00115"/>
<dbReference type="InterPro" id="IPR006171">
    <property type="entry name" value="TOPRIM_dom"/>
</dbReference>
<accession>I7BIF6</accession>
<evidence type="ECO:0000256" key="7">
    <source>
        <dbReference type="ARBA" id="ARBA00022840"/>
    </source>
</evidence>
<dbReference type="Pfam" id="PF01751">
    <property type="entry name" value="Toprim"/>
    <property type="match status" value="1"/>
</dbReference>
<dbReference type="PROSITE" id="PS00177">
    <property type="entry name" value="TOPOISOMERASE_II"/>
    <property type="match status" value="1"/>
</dbReference>
<evidence type="ECO:0000313" key="14">
    <source>
        <dbReference type="Proteomes" id="UP000006502"/>
    </source>
</evidence>
<dbReference type="InterPro" id="IPR013506">
    <property type="entry name" value="Topo_IIA_bsu_dom2"/>
</dbReference>
<dbReference type="GO" id="GO:0034335">
    <property type="term" value="F:DNA negative supercoiling activity"/>
    <property type="evidence" value="ECO:0007669"/>
    <property type="project" value="UniProtKB-ARBA"/>
</dbReference>
<comment type="cofactor">
    <cofactor evidence="2">
        <name>Mg(2+)</name>
        <dbReference type="ChEBI" id="CHEBI:18420"/>
    </cofactor>
</comment>
<dbReference type="InterPro" id="IPR001241">
    <property type="entry name" value="Topo_IIA"/>
</dbReference>
<dbReference type="Pfam" id="PF00204">
    <property type="entry name" value="DNA_gyraseB"/>
    <property type="match status" value="1"/>
</dbReference>
<dbReference type="PATRIC" id="fig|1212765.3.peg.23"/>
<keyword evidence="10" id="KW-0238">DNA-binding</keyword>
<dbReference type="InterPro" id="IPR002288">
    <property type="entry name" value="DNA_gyrase_B_C"/>
</dbReference>
<evidence type="ECO:0000256" key="6">
    <source>
        <dbReference type="ARBA" id="ARBA00022741"/>
    </source>
</evidence>
<name>I7BIF6_MYCHA</name>
<evidence type="ECO:0000256" key="2">
    <source>
        <dbReference type="ARBA" id="ARBA00001946"/>
    </source>
</evidence>
<evidence type="ECO:0000259" key="12">
    <source>
        <dbReference type="PROSITE" id="PS50880"/>
    </source>
</evidence>
<dbReference type="Gene3D" id="3.40.50.670">
    <property type="match status" value="1"/>
</dbReference>
<dbReference type="Pfam" id="PF02518">
    <property type="entry name" value="HATPase_c"/>
    <property type="match status" value="1"/>
</dbReference>
<comment type="catalytic activity">
    <reaction evidence="1">
        <text>ATP-dependent breakage, passage and rejoining of double-stranded DNA.</text>
        <dbReference type="EC" id="5.6.2.2"/>
    </reaction>
</comment>
<dbReference type="Gene3D" id="3.30.230.10">
    <property type="match status" value="1"/>
</dbReference>
<evidence type="ECO:0000256" key="11">
    <source>
        <dbReference type="ARBA" id="ARBA00023235"/>
    </source>
</evidence>
<reference evidence="13 14" key="1">
    <citation type="journal article" date="2012" name="J. Bacteriol.">
        <title>Genome Sequence of "Candidatus Mycoplasma haemolamae" Strain Purdue, a Red Blood Cell Pathogen of Alpacas (Vicugna pacos) and Llamas (Lama glama).</title>
        <authorList>
            <person name="Guimaraes A.M."/>
            <person name="Toth B."/>
            <person name="Santos A.P."/>
            <person name="do Nascimento N.C."/>
            <person name="Kritchevsky J.E."/>
            <person name="Messick J.B."/>
        </authorList>
    </citation>
    <scope>NUCLEOTIDE SEQUENCE [LARGE SCALE GENOMIC DNA]</scope>
    <source>
        <strain evidence="13 14">Purdue</strain>
    </source>
</reference>
<dbReference type="EMBL" id="CP003731">
    <property type="protein sequence ID" value="AFO51603.1"/>
    <property type="molecule type" value="Genomic_DNA"/>
</dbReference>
<evidence type="ECO:0000256" key="1">
    <source>
        <dbReference type="ARBA" id="ARBA00000185"/>
    </source>
</evidence>
<keyword evidence="6" id="KW-0547">Nucleotide-binding</keyword>
<dbReference type="InterPro" id="IPR020568">
    <property type="entry name" value="Ribosomal_Su5_D2-typ_SF"/>
</dbReference>
<dbReference type="PROSITE" id="PS50880">
    <property type="entry name" value="TOPRIM"/>
    <property type="match status" value="1"/>
</dbReference>
<dbReference type="PANTHER" id="PTHR45866">
    <property type="entry name" value="DNA GYRASE/TOPOISOMERASE SUBUNIT B"/>
    <property type="match status" value="1"/>
</dbReference>
<organism evidence="13 14">
    <name type="scientific">Mycoplasma haematolamae (strain Purdue)</name>
    <dbReference type="NCBI Taxonomy" id="1212765"/>
    <lineage>
        <taxon>Bacteria</taxon>
        <taxon>Bacillati</taxon>
        <taxon>Mycoplasmatota</taxon>
        <taxon>Mollicutes</taxon>
        <taxon>Mycoplasmataceae</taxon>
        <taxon>Mycoplasma</taxon>
    </lineage>
</organism>
<dbReference type="PANTHER" id="PTHR45866:SF1">
    <property type="entry name" value="DNA GYRASE SUBUNIT B, MITOCHONDRIAL"/>
    <property type="match status" value="1"/>
</dbReference>
<evidence type="ECO:0000256" key="3">
    <source>
        <dbReference type="ARBA" id="ARBA00010708"/>
    </source>
</evidence>
<dbReference type="GO" id="GO:0046872">
    <property type="term" value="F:metal ion binding"/>
    <property type="evidence" value="ECO:0007669"/>
    <property type="project" value="UniProtKB-KW"/>
</dbReference>
<dbReference type="Pfam" id="PF00986">
    <property type="entry name" value="DNA_gyraseB_C"/>
    <property type="match status" value="1"/>
</dbReference>
<keyword evidence="11" id="KW-0413">Isomerase</keyword>
<dbReference type="SUPFAM" id="SSF54211">
    <property type="entry name" value="Ribosomal protein S5 domain 2-like"/>
    <property type="match status" value="1"/>
</dbReference>
<dbReference type="PRINTS" id="PR01159">
    <property type="entry name" value="DNAGYRASEB"/>
</dbReference>
<keyword evidence="14" id="KW-1185">Reference proteome</keyword>
<dbReference type="SUPFAM" id="SSF56719">
    <property type="entry name" value="Type II DNA topoisomerase"/>
    <property type="match status" value="1"/>
</dbReference>
<feature type="domain" description="Toprim" evidence="12">
    <location>
        <begin position="442"/>
        <end position="556"/>
    </location>
</feature>
<dbReference type="CDD" id="cd00329">
    <property type="entry name" value="TopoII_MutL_Trans"/>
    <property type="match status" value="1"/>
</dbReference>
<dbReference type="InterPro" id="IPR018522">
    <property type="entry name" value="TopoIIA_CS"/>
</dbReference>
<dbReference type="GO" id="GO:0005524">
    <property type="term" value="F:ATP binding"/>
    <property type="evidence" value="ECO:0007669"/>
    <property type="project" value="UniProtKB-KW"/>
</dbReference>
<dbReference type="AlphaFoldDB" id="I7BIF6"/>
<dbReference type="OrthoDB" id="9802808at2"/>
<proteinExistence type="inferred from homology"/>
<sequence length="661" mass="75370">MEEEKLLNEQVNTEVASDYEDKHVQVLRGLEAIRLRPGMYVGSTEAEGLHHLIWEAIDNSVDEAVAGHAKNITLTIEADRIVSVEDDGRGLPTGINDQTGLPTIVVIFTELHAGGKFDNSNYKMSGGLHGVGVKCVNALSTFLEVEVHRDGKRVFTRFIEGGKLERGPESTAAEDPKKTGTKIRWQPDFSVLEDCDYNLEWIKDKLERLSFLNRGISFTLRNQLTGEEAVFKSNKGLQNWVEKLNEGSEGVHDAQTITFSGEKEINKRGKKNLLRLEASFQYVSNREKPIIFSYCNNIHTSLGGVHLEGVKEGMLLCISEYALKQKIIKNVFELKKEDITSGLTLVLSVHYTDPAYKGQTKETLISNEIKPVVKEEIDKWFHFMFQENEECREAILEHIKNEYLKRLNREKNREIERDLRAFSSLEFAEKLADCTIKDPRFSELYIVEGDSAGGSAKSARNREFQAILPIKGKLVNIMKRSEFRTNQEVKNLFTAIGCDGLTDKEFDIEKLRYNKIIIMTDADVDGAHIRVLLLTFFQGRMRKLLENGHVYVAQPPLFKASSKKETVYLFDEAERAAFEREKNRGGAYEISRFKGLGEMSPAQLWETTMDPSKRTFLKVSVKDDEISFSKEQQRFTELMGKKVKFRKDFIRANYSRANIDA</sequence>
<dbReference type="Proteomes" id="UP000006502">
    <property type="component" value="Chromosome"/>
</dbReference>
<dbReference type="InterPro" id="IPR000565">
    <property type="entry name" value="Topo_IIA_B"/>
</dbReference>
<dbReference type="Gene3D" id="3.30.565.10">
    <property type="entry name" value="Histidine kinase-like ATPase, C-terminal domain"/>
    <property type="match status" value="1"/>
</dbReference>
<evidence type="ECO:0000256" key="10">
    <source>
        <dbReference type="ARBA" id="ARBA00023125"/>
    </source>
</evidence>
<dbReference type="InterPro" id="IPR013760">
    <property type="entry name" value="Topo_IIA-like_dom_sf"/>
</dbReference>
<comment type="similarity">
    <text evidence="3">Belongs to the type II topoisomerase GyrB family.</text>
</comment>
<dbReference type="HOGENOM" id="CLU_006146_4_1_14"/>
<dbReference type="InterPro" id="IPR036890">
    <property type="entry name" value="HATPase_C_sf"/>
</dbReference>
<keyword evidence="7" id="KW-0067">ATP-binding</keyword>
<keyword evidence="8" id="KW-0460">Magnesium</keyword>
<dbReference type="KEGG" id="mhl:MHLP_00115"/>
<dbReference type="InterPro" id="IPR003594">
    <property type="entry name" value="HATPase_dom"/>
</dbReference>
<keyword evidence="9" id="KW-0799">Topoisomerase</keyword>
<dbReference type="SUPFAM" id="SSF55874">
    <property type="entry name" value="ATPase domain of HSP90 chaperone/DNA topoisomerase II/histidine kinase"/>
    <property type="match status" value="1"/>
</dbReference>
<dbReference type="CDD" id="cd16928">
    <property type="entry name" value="HATPase_GyrB-like"/>
    <property type="match status" value="1"/>
</dbReference>
<evidence type="ECO:0000256" key="8">
    <source>
        <dbReference type="ARBA" id="ARBA00022842"/>
    </source>
</evidence>
<dbReference type="InterPro" id="IPR014721">
    <property type="entry name" value="Ribsml_uS5_D2-typ_fold_subgr"/>
</dbReference>
<evidence type="ECO:0000313" key="13">
    <source>
        <dbReference type="EMBL" id="AFO51603.1"/>
    </source>
</evidence>
<dbReference type="EC" id="5.6.2.2" evidence="4"/>
<protein>
    <recommendedName>
        <fullName evidence="4">DNA topoisomerase (ATP-hydrolyzing)</fullName>
        <ecNumber evidence="4">5.6.2.2</ecNumber>
    </recommendedName>
</protein>
<dbReference type="InterPro" id="IPR013759">
    <property type="entry name" value="Topo_IIA_B_C"/>
</dbReference>
<evidence type="ECO:0000256" key="9">
    <source>
        <dbReference type="ARBA" id="ARBA00023029"/>
    </source>
</evidence>